<proteinExistence type="predicted"/>
<dbReference type="NCBIfam" id="TIGR02271">
    <property type="entry name" value="YsnF/AvaK domain"/>
    <property type="match status" value="1"/>
</dbReference>
<reference evidence="4 5" key="1">
    <citation type="submission" date="2019-03" db="EMBL/GenBank/DDBJ databases">
        <title>Genomic Encyclopedia of Type Strains, Phase IV (KMG-IV): sequencing the most valuable type-strain genomes for metagenomic binning, comparative biology and taxonomic classification.</title>
        <authorList>
            <person name="Goeker M."/>
        </authorList>
    </citation>
    <scope>NUCLEOTIDE SEQUENCE [LARGE SCALE GENOMIC DNA]</scope>
    <source>
        <strain evidence="4 5">DSM 45361</strain>
    </source>
</reference>
<dbReference type="InterPro" id="IPR027275">
    <property type="entry name" value="PRC-brl_dom"/>
</dbReference>
<keyword evidence="5" id="KW-1185">Reference proteome</keyword>
<dbReference type="EMBL" id="SNXZ01000001">
    <property type="protein sequence ID" value="TDQ05071.1"/>
    <property type="molecule type" value="Genomic_DNA"/>
</dbReference>
<dbReference type="Proteomes" id="UP000295444">
    <property type="component" value="Unassembled WGS sequence"/>
</dbReference>
<dbReference type="InterPro" id="IPR014747">
    <property type="entry name" value="Bac_photo_RC_H_C"/>
</dbReference>
<dbReference type="PANTHER" id="PTHR38463">
    <property type="entry name" value="STRESS RESPONSE PROTEIN YSNF"/>
    <property type="match status" value="1"/>
</dbReference>
<dbReference type="InterPro" id="IPR052967">
    <property type="entry name" value="Stress_Response_Assoc"/>
</dbReference>
<dbReference type="RefSeq" id="WP_133847885.1">
    <property type="nucleotide sequence ID" value="NZ_SNXZ01000001.1"/>
</dbReference>
<dbReference type="Pfam" id="PF09557">
    <property type="entry name" value="DUF2382"/>
    <property type="match status" value="1"/>
</dbReference>
<evidence type="ECO:0000313" key="5">
    <source>
        <dbReference type="Proteomes" id="UP000295444"/>
    </source>
</evidence>
<evidence type="ECO:0000259" key="3">
    <source>
        <dbReference type="Pfam" id="PF09557"/>
    </source>
</evidence>
<dbReference type="InterPro" id="IPR019060">
    <property type="entry name" value="DUF2382"/>
</dbReference>
<dbReference type="PANTHER" id="PTHR38463:SF1">
    <property type="entry name" value="STRESS RESPONSE PROTEIN YSNF"/>
    <property type="match status" value="1"/>
</dbReference>
<dbReference type="Gene3D" id="3.90.50.10">
    <property type="entry name" value="Photosynthetic Reaction Center, subunit H, domain 2"/>
    <property type="match status" value="1"/>
</dbReference>
<organism evidence="4 5">
    <name type="scientific">Labedaea rhizosphaerae</name>
    <dbReference type="NCBI Taxonomy" id="598644"/>
    <lineage>
        <taxon>Bacteria</taxon>
        <taxon>Bacillati</taxon>
        <taxon>Actinomycetota</taxon>
        <taxon>Actinomycetes</taxon>
        <taxon>Pseudonocardiales</taxon>
        <taxon>Pseudonocardiaceae</taxon>
        <taxon>Labedaea</taxon>
    </lineage>
</organism>
<feature type="compositionally biased region" description="Low complexity" evidence="1">
    <location>
        <begin position="112"/>
        <end position="125"/>
    </location>
</feature>
<dbReference type="AlphaFoldDB" id="A0A4R6SMF8"/>
<evidence type="ECO:0000256" key="1">
    <source>
        <dbReference type="SAM" id="MobiDB-lite"/>
    </source>
</evidence>
<feature type="region of interest" description="Disordered" evidence="1">
    <location>
        <begin position="256"/>
        <end position="288"/>
    </location>
</feature>
<name>A0A4R6SMF8_LABRH</name>
<gene>
    <name evidence="4" type="ORF">EV186_1011035</name>
</gene>
<dbReference type="SUPFAM" id="SSF50346">
    <property type="entry name" value="PRC-barrel domain"/>
    <property type="match status" value="1"/>
</dbReference>
<feature type="compositionally biased region" description="Basic and acidic residues" evidence="1">
    <location>
        <begin position="265"/>
        <end position="288"/>
    </location>
</feature>
<feature type="domain" description="DUF2382" evidence="3">
    <location>
        <begin position="161"/>
        <end position="272"/>
    </location>
</feature>
<dbReference type="GO" id="GO:0019684">
    <property type="term" value="P:photosynthesis, light reaction"/>
    <property type="evidence" value="ECO:0007669"/>
    <property type="project" value="InterPro"/>
</dbReference>
<sequence>MTMTHNPQDLIGTEVLDTNGDKIGKVGNVYVADDNTHQPQWITVRTGLFGHKESFVPLAGAQLTGDGLHVATTKDMVKSAPQMNDDGRLSEAEGGELYRYYGMTSTGDMRGRQQGRQQSQGVPGQAGPERSGDRRRQPNAMNGRDGMAGKANTADGDGQTMIRSEEQLKVGMQDHETGRVRLHKHVVTEEQQVTVPVVHEELRVEREPIRDGDPAARGAEISDEQDQEIVLHEQRPVVDTETVAVEKVRLGKETVTEEQTVKGQVRKERIEVDDRESTRDKRGGEHRR</sequence>
<protein>
    <submittedName>
        <fullName evidence="4">Uncharacterized protein (TIGR02271 family)</fullName>
    </submittedName>
</protein>
<dbReference type="OrthoDB" id="3712018at2"/>
<accession>A0A4R6SMF8</accession>
<evidence type="ECO:0000313" key="4">
    <source>
        <dbReference type="EMBL" id="TDQ05071.1"/>
    </source>
</evidence>
<feature type="domain" description="PRC-barrel" evidence="2">
    <location>
        <begin position="9"/>
        <end position="76"/>
    </location>
</feature>
<feature type="region of interest" description="Disordered" evidence="1">
    <location>
        <begin position="103"/>
        <end position="159"/>
    </location>
</feature>
<comment type="caution">
    <text evidence="4">The sequence shown here is derived from an EMBL/GenBank/DDBJ whole genome shotgun (WGS) entry which is preliminary data.</text>
</comment>
<dbReference type="InterPro" id="IPR011033">
    <property type="entry name" value="PRC_barrel-like_sf"/>
</dbReference>
<evidence type="ECO:0000259" key="2">
    <source>
        <dbReference type="Pfam" id="PF05239"/>
    </source>
</evidence>
<dbReference type="Pfam" id="PF05239">
    <property type="entry name" value="PRC"/>
    <property type="match status" value="1"/>
</dbReference>
<dbReference type="GO" id="GO:0030077">
    <property type="term" value="C:plasma membrane light-harvesting complex"/>
    <property type="evidence" value="ECO:0007669"/>
    <property type="project" value="InterPro"/>
</dbReference>